<dbReference type="Proteomes" id="UP000247702">
    <property type="component" value="Unassembled WGS sequence"/>
</dbReference>
<feature type="region of interest" description="Disordered" evidence="1">
    <location>
        <begin position="118"/>
        <end position="150"/>
    </location>
</feature>
<reference evidence="2 3" key="1">
    <citation type="submission" date="2017-11" db="EMBL/GenBank/DDBJ databases">
        <title>The genome of Rhizophagus clarus HR1 reveals common genetic basis of auxotrophy among arbuscular mycorrhizal fungi.</title>
        <authorList>
            <person name="Kobayashi Y."/>
        </authorList>
    </citation>
    <scope>NUCLEOTIDE SEQUENCE [LARGE SCALE GENOMIC DNA]</scope>
    <source>
        <strain evidence="2 3">HR1</strain>
    </source>
</reference>
<evidence type="ECO:0000313" key="3">
    <source>
        <dbReference type="Proteomes" id="UP000247702"/>
    </source>
</evidence>
<sequence length="150" mass="17386">MITFSRCSDGYWTNWTYKDSVNWTIGLNNFISPVKVNFIGLISIAIIVQVEVYKNENDNDNKKFFEIFDGYKPKEEDNISIVAVTTDKSSRERDLQQKKKSAIRNENIDMMIVEEKADQADGKNLAEEMEDKSSCTKLEYKDPPPLEQEE</sequence>
<feature type="compositionally biased region" description="Basic and acidic residues" evidence="1">
    <location>
        <begin position="118"/>
        <end position="144"/>
    </location>
</feature>
<evidence type="ECO:0000256" key="1">
    <source>
        <dbReference type="SAM" id="MobiDB-lite"/>
    </source>
</evidence>
<comment type="caution">
    <text evidence="2">The sequence shown here is derived from an EMBL/GenBank/DDBJ whole genome shotgun (WGS) entry which is preliminary data.</text>
</comment>
<keyword evidence="3" id="KW-1185">Reference proteome</keyword>
<name>A0A2Z6Q280_9GLOM</name>
<organism evidence="2 3">
    <name type="scientific">Rhizophagus clarus</name>
    <dbReference type="NCBI Taxonomy" id="94130"/>
    <lineage>
        <taxon>Eukaryota</taxon>
        <taxon>Fungi</taxon>
        <taxon>Fungi incertae sedis</taxon>
        <taxon>Mucoromycota</taxon>
        <taxon>Glomeromycotina</taxon>
        <taxon>Glomeromycetes</taxon>
        <taxon>Glomerales</taxon>
        <taxon>Glomeraceae</taxon>
        <taxon>Rhizophagus</taxon>
    </lineage>
</organism>
<protein>
    <submittedName>
        <fullName evidence="2">Uncharacterized protein</fullName>
    </submittedName>
</protein>
<proteinExistence type="predicted"/>
<evidence type="ECO:0000313" key="2">
    <source>
        <dbReference type="EMBL" id="GBB84043.1"/>
    </source>
</evidence>
<dbReference type="AlphaFoldDB" id="A0A2Z6Q280"/>
<accession>A0A2Z6Q280</accession>
<gene>
    <name evidence="2" type="ORF">RclHR1_10690006</name>
</gene>
<dbReference type="EMBL" id="BEXD01000079">
    <property type="protein sequence ID" value="GBB84043.1"/>
    <property type="molecule type" value="Genomic_DNA"/>
</dbReference>